<dbReference type="AlphaFoldDB" id="A0A9P6AJF4"/>
<evidence type="ECO:0000256" key="1">
    <source>
        <dbReference type="SAM" id="MobiDB-lite"/>
    </source>
</evidence>
<comment type="caution">
    <text evidence="2">The sequence shown here is derived from an EMBL/GenBank/DDBJ whole genome shotgun (WGS) entry which is preliminary data.</text>
</comment>
<accession>A0A9P6AJF4</accession>
<organism evidence="2 3">
    <name type="scientific">Hydnum rufescens UP504</name>
    <dbReference type="NCBI Taxonomy" id="1448309"/>
    <lineage>
        <taxon>Eukaryota</taxon>
        <taxon>Fungi</taxon>
        <taxon>Dikarya</taxon>
        <taxon>Basidiomycota</taxon>
        <taxon>Agaricomycotina</taxon>
        <taxon>Agaricomycetes</taxon>
        <taxon>Cantharellales</taxon>
        <taxon>Hydnaceae</taxon>
        <taxon>Hydnum</taxon>
    </lineage>
</organism>
<dbReference type="Proteomes" id="UP000886523">
    <property type="component" value="Unassembled WGS sequence"/>
</dbReference>
<dbReference type="EMBL" id="MU129094">
    <property type="protein sequence ID" value="KAF9506937.1"/>
    <property type="molecule type" value="Genomic_DNA"/>
</dbReference>
<proteinExistence type="predicted"/>
<reference evidence="2" key="1">
    <citation type="journal article" date="2020" name="Nat. Commun.">
        <title>Large-scale genome sequencing of mycorrhizal fungi provides insights into the early evolution of symbiotic traits.</title>
        <authorList>
            <person name="Miyauchi S."/>
            <person name="Kiss E."/>
            <person name="Kuo A."/>
            <person name="Drula E."/>
            <person name="Kohler A."/>
            <person name="Sanchez-Garcia M."/>
            <person name="Morin E."/>
            <person name="Andreopoulos B."/>
            <person name="Barry K.W."/>
            <person name="Bonito G."/>
            <person name="Buee M."/>
            <person name="Carver A."/>
            <person name="Chen C."/>
            <person name="Cichocki N."/>
            <person name="Clum A."/>
            <person name="Culley D."/>
            <person name="Crous P.W."/>
            <person name="Fauchery L."/>
            <person name="Girlanda M."/>
            <person name="Hayes R.D."/>
            <person name="Keri Z."/>
            <person name="LaButti K."/>
            <person name="Lipzen A."/>
            <person name="Lombard V."/>
            <person name="Magnuson J."/>
            <person name="Maillard F."/>
            <person name="Murat C."/>
            <person name="Nolan M."/>
            <person name="Ohm R.A."/>
            <person name="Pangilinan J."/>
            <person name="Pereira M.F."/>
            <person name="Perotto S."/>
            <person name="Peter M."/>
            <person name="Pfister S."/>
            <person name="Riley R."/>
            <person name="Sitrit Y."/>
            <person name="Stielow J.B."/>
            <person name="Szollosi G."/>
            <person name="Zifcakova L."/>
            <person name="Stursova M."/>
            <person name="Spatafora J.W."/>
            <person name="Tedersoo L."/>
            <person name="Vaario L.M."/>
            <person name="Yamada A."/>
            <person name="Yan M."/>
            <person name="Wang P."/>
            <person name="Xu J."/>
            <person name="Bruns T."/>
            <person name="Baldrian P."/>
            <person name="Vilgalys R."/>
            <person name="Dunand C."/>
            <person name="Henrissat B."/>
            <person name="Grigoriev I.V."/>
            <person name="Hibbett D."/>
            <person name="Nagy L.G."/>
            <person name="Martin F.M."/>
        </authorList>
    </citation>
    <scope>NUCLEOTIDE SEQUENCE</scope>
    <source>
        <strain evidence="2">UP504</strain>
    </source>
</reference>
<feature type="region of interest" description="Disordered" evidence="1">
    <location>
        <begin position="81"/>
        <end position="103"/>
    </location>
</feature>
<sequence length="103" mass="12083">MLVVGAVSKAREEYHLWQANCWWLARSIRGCIERQWSQESDSPIPDITIAGFDARMERIARDQDKIRHHYKELDSRRKAIMEGPLQRADDAERVSRENIEAMS</sequence>
<feature type="compositionally biased region" description="Basic and acidic residues" evidence="1">
    <location>
        <begin position="87"/>
        <end position="103"/>
    </location>
</feature>
<name>A0A9P6AJF4_9AGAM</name>
<gene>
    <name evidence="2" type="ORF">BS47DRAFT_365930</name>
</gene>
<evidence type="ECO:0000313" key="2">
    <source>
        <dbReference type="EMBL" id="KAF9506937.1"/>
    </source>
</evidence>
<protein>
    <submittedName>
        <fullName evidence="2">Uncharacterized protein</fullName>
    </submittedName>
</protein>
<keyword evidence="3" id="KW-1185">Reference proteome</keyword>
<evidence type="ECO:0000313" key="3">
    <source>
        <dbReference type="Proteomes" id="UP000886523"/>
    </source>
</evidence>